<feature type="compositionally biased region" description="Basic residues" evidence="1">
    <location>
        <begin position="82"/>
        <end position="94"/>
    </location>
</feature>
<keyword evidence="2" id="KW-1133">Transmembrane helix</keyword>
<reference evidence="3 4" key="1">
    <citation type="submission" date="2023-06" db="EMBL/GenBank/DDBJ databases">
        <authorList>
            <person name="Oyuntsetseg B."/>
            <person name="Kim S.B."/>
        </authorList>
    </citation>
    <scope>NUCLEOTIDE SEQUENCE [LARGE SCALE GENOMIC DNA]</scope>
    <source>
        <strain evidence="3 4">2-2</strain>
    </source>
</reference>
<evidence type="ECO:0000256" key="1">
    <source>
        <dbReference type="SAM" id="MobiDB-lite"/>
    </source>
</evidence>
<feature type="region of interest" description="Disordered" evidence="1">
    <location>
        <begin position="62"/>
        <end position="115"/>
    </location>
</feature>
<dbReference type="Pfam" id="PF12730">
    <property type="entry name" value="ABC2_membrane_4"/>
    <property type="match status" value="1"/>
</dbReference>
<gene>
    <name evidence="3" type="ORF">QP939_04755</name>
</gene>
<dbReference type="EMBL" id="CP127173">
    <property type="protein sequence ID" value="WIV57990.1"/>
    <property type="molecule type" value="Genomic_DNA"/>
</dbReference>
<feature type="transmembrane region" description="Helical" evidence="2">
    <location>
        <begin position="47"/>
        <end position="65"/>
    </location>
</feature>
<dbReference type="Proteomes" id="UP001227101">
    <property type="component" value="Chromosome"/>
</dbReference>
<keyword evidence="2" id="KW-0812">Transmembrane</keyword>
<protein>
    <submittedName>
        <fullName evidence="3">ABC transporter permease</fullName>
    </submittedName>
</protein>
<accession>A0ABY8XQQ6</accession>
<evidence type="ECO:0000256" key="2">
    <source>
        <dbReference type="SAM" id="Phobius"/>
    </source>
</evidence>
<keyword evidence="2" id="KW-0472">Membrane</keyword>
<sequence length="115" mass="12747">MIWTFGREFSQDTVKDLLALPTPRTTIVAAKFAVTTGWSLALTAQTYLLGLLLGAAIGLPSWSAAGGRRRRGRHAPDGDVRRRGRRRRGRRLIGPRHPAGWEPECGHPPRRLTEA</sequence>
<proteinExistence type="predicted"/>
<evidence type="ECO:0000313" key="3">
    <source>
        <dbReference type="EMBL" id="WIV57990.1"/>
    </source>
</evidence>
<evidence type="ECO:0000313" key="4">
    <source>
        <dbReference type="Proteomes" id="UP001227101"/>
    </source>
</evidence>
<keyword evidence="4" id="KW-1185">Reference proteome</keyword>
<feature type="compositionally biased region" description="Basic and acidic residues" evidence="1">
    <location>
        <begin position="104"/>
        <end position="115"/>
    </location>
</feature>
<dbReference type="RefSeq" id="WP_285455309.1">
    <property type="nucleotide sequence ID" value="NZ_CP127173.1"/>
</dbReference>
<name>A0ABY8XQQ6_9PSEU</name>
<organism evidence="3 4">
    <name type="scientific">Amycolatopsis nalaikhensis</name>
    <dbReference type="NCBI Taxonomy" id="715472"/>
    <lineage>
        <taxon>Bacteria</taxon>
        <taxon>Bacillati</taxon>
        <taxon>Actinomycetota</taxon>
        <taxon>Actinomycetes</taxon>
        <taxon>Pseudonocardiales</taxon>
        <taxon>Pseudonocardiaceae</taxon>
        <taxon>Amycolatopsis</taxon>
    </lineage>
</organism>